<dbReference type="OrthoDB" id="3748275at2"/>
<proteinExistence type="predicted"/>
<feature type="transmembrane region" description="Helical" evidence="1">
    <location>
        <begin position="62"/>
        <end position="80"/>
    </location>
</feature>
<evidence type="ECO:0008006" key="4">
    <source>
        <dbReference type="Google" id="ProtNLM"/>
    </source>
</evidence>
<keyword evidence="1" id="KW-0812">Transmembrane</keyword>
<organism evidence="2 3">
    <name type="scientific">Aeromicrobium fastidiosum</name>
    <dbReference type="NCBI Taxonomy" id="52699"/>
    <lineage>
        <taxon>Bacteria</taxon>
        <taxon>Bacillati</taxon>
        <taxon>Actinomycetota</taxon>
        <taxon>Actinomycetes</taxon>
        <taxon>Propionibacteriales</taxon>
        <taxon>Nocardioidaceae</taxon>
        <taxon>Aeromicrobium</taxon>
    </lineage>
</organism>
<evidence type="ECO:0000256" key="1">
    <source>
        <dbReference type="SAM" id="Phobius"/>
    </source>
</evidence>
<dbReference type="Proteomes" id="UP001515100">
    <property type="component" value="Unassembled WGS sequence"/>
</dbReference>
<protein>
    <recommendedName>
        <fullName evidence="4">Type II secretion system protein</fullName>
    </recommendedName>
</protein>
<dbReference type="RefSeq" id="WP_129181564.1">
    <property type="nucleotide sequence ID" value="NZ_JAGIOG010000001.1"/>
</dbReference>
<sequence length="265" mass="27166">MSVAAAVLVMMAVRLRWPAGRSRVRSRLVLAPPVVSRGWLVAVAVAVGAVASAWLPAISGPGVVLLATVGGVGWFAVLQVRAGRARATVARHRAEVVELLGLMSAELRAGVLAQRMMASLADDFPVLRLAARTAETGGDVAQAFRVAAATPGCELLRDVAGAWQVSDRSGAPLATVIGRLEQSARVDREIDREIQSGVAPARATGRMMAALPAMGLLLGSGMGGDPVEVLTSTWIGVTCLAAGCGLACAGIAWIERIAATSGTTS</sequence>
<reference evidence="2" key="1">
    <citation type="submission" date="2019-09" db="EMBL/GenBank/DDBJ databases">
        <authorList>
            <person name="Li J."/>
        </authorList>
    </citation>
    <scope>NUCLEOTIDE SEQUENCE [LARGE SCALE GENOMIC DNA]</scope>
    <source>
        <strain evidence="2">NRBC 14897</strain>
    </source>
</reference>
<dbReference type="AlphaFoldDB" id="A0A641ASY5"/>
<keyword evidence="1" id="KW-1133">Transmembrane helix</keyword>
<accession>A0A641ASY5</accession>
<dbReference type="PANTHER" id="PTHR35007">
    <property type="entry name" value="INTEGRAL MEMBRANE PROTEIN-RELATED"/>
    <property type="match status" value="1"/>
</dbReference>
<name>A0A641ASY5_9ACTN</name>
<dbReference type="PANTHER" id="PTHR35007:SF4">
    <property type="entry name" value="CONSERVED TRANSMEMBRANE PROTEIN-RELATED"/>
    <property type="match status" value="1"/>
</dbReference>
<evidence type="ECO:0000313" key="2">
    <source>
        <dbReference type="EMBL" id="KAA1380772.1"/>
    </source>
</evidence>
<keyword evidence="1" id="KW-0472">Membrane</keyword>
<gene>
    <name evidence="2" type="ORF">ESP62_006315</name>
</gene>
<comment type="caution">
    <text evidence="2">The sequence shown here is derived from an EMBL/GenBank/DDBJ whole genome shotgun (WGS) entry which is preliminary data.</text>
</comment>
<feature type="transmembrane region" description="Helical" evidence="1">
    <location>
        <begin position="34"/>
        <end position="55"/>
    </location>
</feature>
<keyword evidence="3" id="KW-1185">Reference proteome</keyword>
<dbReference type="EMBL" id="SDPP02000001">
    <property type="protein sequence ID" value="KAA1380772.1"/>
    <property type="molecule type" value="Genomic_DNA"/>
</dbReference>
<evidence type="ECO:0000313" key="3">
    <source>
        <dbReference type="Proteomes" id="UP001515100"/>
    </source>
</evidence>